<gene>
    <name evidence="1" type="ORF">PAXINDRAFT_40904</name>
</gene>
<dbReference type="OrthoDB" id="2686689at2759"/>
<evidence type="ECO:0000313" key="1">
    <source>
        <dbReference type="EMBL" id="KIJ09392.1"/>
    </source>
</evidence>
<proteinExistence type="predicted"/>
<evidence type="ECO:0000313" key="2">
    <source>
        <dbReference type="Proteomes" id="UP000053647"/>
    </source>
</evidence>
<protein>
    <submittedName>
        <fullName evidence="1">Unplaced genomic scaffold PAXINscaffold_145, whole genome shotgun sequence</fullName>
    </submittedName>
</protein>
<dbReference type="EMBL" id="KN819467">
    <property type="protein sequence ID" value="KIJ09392.1"/>
    <property type="molecule type" value="Genomic_DNA"/>
</dbReference>
<feature type="non-terminal residue" evidence="1">
    <location>
        <position position="50"/>
    </location>
</feature>
<feature type="non-terminal residue" evidence="1">
    <location>
        <position position="1"/>
    </location>
</feature>
<accession>A0A0C9TNI0</accession>
<sequence>YLHQHNIDYKHSNITDNDLDLLVRLFHQAKPGSGVRYLSGFLRRQGLRIQ</sequence>
<reference evidence="2" key="2">
    <citation type="submission" date="2015-01" db="EMBL/GenBank/DDBJ databases">
        <title>Evolutionary Origins and Diversification of the Mycorrhizal Mutualists.</title>
        <authorList>
            <consortium name="DOE Joint Genome Institute"/>
            <consortium name="Mycorrhizal Genomics Consortium"/>
            <person name="Kohler A."/>
            <person name="Kuo A."/>
            <person name="Nagy L.G."/>
            <person name="Floudas D."/>
            <person name="Copeland A."/>
            <person name="Barry K.W."/>
            <person name="Cichocki N."/>
            <person name="Veneault-Fourrey C."/>
            <person name="LaButti K."/>
            <person name="Lindquist E.A."/>
            <person name="Lipzen A."/>
            <person name="Lundell T."/>
            <person name="Morin E."/>
            <person name="Murat C."/>
            <person name="Riley R."/>
            <person name="Ohm R."/>
            <person name="Sun H."/>
            <person name="Tunlid A."/>
            <person name="Henrissat B."/>
            <person name="Grigoriev I.V."/>
            <person name="Hibbett D.S."/>
            <person name="Martin F."/>
        </authorList>
    </citation>
    <scope>NUCLEOTIDE SEQUENCE [LARGE SCALE GENOMIC DNA]</scope>
    <source>
        <strain evidence="2">ATCC 200175</strain>
    </source>
</reference>
<name>A0A0C9TNI0_PAXIN</name>
<reference evidence="1 2" key="1">
    <citation type="submission" date="2014-06" db="EMBL/GenBank/DDBJ databases">
        <authorList>
            <consortium name="DOE Joint Genome Institute"/>
            <person name="Kuo A."/>
            <person name="Kohler A."/>
            <person name="Nagy L.G."/>
            <person name="Floudas D."/>
            <person name="Copeland A."/>
            <person name="Barry K.W."/>
            <person name="Cichocki N."/>
            <person name="Veneault-Fourrey C."/>
            <person name="LaButti K."/>
            <person name="Lindquist E.A."/>
            <person name="Lipzen A."/>
            <person name="Lundell T."/>
            <person name="Morin E."/>
            <person name="Murat C."/>
            <person name="Sun H."/>
            <person name="Tunlid A."/>
            <person name="Henrissat B."/>
            <person name="Grigoriev I.V."/>
            <person name="Hibbett D.S."/>
            <person name="Martin F."/>
            <person name="Nordberg H.P."/>
            <person name="Cantor M.N."/>
            <person name="Hua S.X."/>
        </authorList>
    </citation>
    <scope>NUCLEOTIDE SEQUENCE [LARGE SCALE GENOMIC DNA]</scope>
    <source>
        <strain evidence="1 2">ATCC 200175</strain>
    </source>
</reference>
<dbReference type="Proteomes" id="UP000053647">
    <property type="component" value="Unassembled WGS sequence"/>
</dbReference>
<dbReference type="HOGENOM" id="CLU_199240_0_0_1"/>
<dbReference type="AlphaFoldDB" id="A0A0C9TNI0"/>
<keyword evidence="2" id="KW-1185">Reference proteome</keyword>
<organism evidence="1 2">
    <name type="scientific">Paxillus involutus ATCC 200175</name>
    <dbReference type="NCBI Taxonomy" id="664439"/>
    <lineage>
        <taxon>Eukaryota</taxon>
        <taxon>Fungi</taxon>
        <taxon>Dikarya</taxon>
        <taxon>Basidiomycota</taxon>
        <taxon>Agaricomycotina</taxon>
        <taxon>Agaricomycetes</taxon>
        <taxon>Agaricomycetidae</taxon>
        <taxon>Boletales</taxon>
        <taxon>Paxilineae</taxon>
        <taxon>Paxillaceae</taxon>
        <taxon>Paxillus</taxon>
    </lineage>
</organism>